<keyword evidence="3 5" id="KW-1133">Transmembrane helix</keyword>
<feature type="transmembrane region" description="Helical" evidence="5">
    <location>
        <begin position="87"/>
        <end position="109"/>
    </location>
</feature>
<evidence type="ECO:0000256" key="4">
    <source>
        <dbReference type="ARBA" id="ARBA00023136"/>
    </source>
</evidence>
<name>A0ABN2T2P6_9MICO</name>
<keyword evidence="2 5" id="KW-0812">Transmembrane</keyword>
<feature type="transmembrane region" description="Helical" evidence="5">
    <location>
        <begin position="248"/>
        <end position="280"/>
    </location>
</feature>
<comment type="caution">
    <text evidence="7">The sequence shown here is derived from an EMBL/GenBank/DDBJ whole genome shotgun (WGS) entry which is preliminary data.</text>
</comment>
<organism evidence="7 8">
    <name type="scientific">Microbacterium pumilum</name>
    <dbReference type="NCBI Taxonomy" id="344165"/>
    <lineage>
        <taxon>Bacteria</taxon>
        <taxon>Bacillati</taxon>
        <taxon>Actinomycetota</taxon>
        <taxon>Actinomycetes</taxon>
        <taxon>Micrococcales</taxon>
        <taxon>Microbacteriaceae</taxon>
        <taxon>Microbacterium</taxon>
    </lineage>
</organism>
<keyword evidence="8" id="KW-1185">Reference proteome</keyword>
<feature type="transmembrane region" description="Helical" evidence="5">
    <location>
        <begin position="195"/>
        <end position="215"/>
    </location>
</feature>
<proteinExistence type="predicted"/>
<keyword evidence="4 5" id="KW-0472">Membrane</keyword>
<dbReference type="EMBL" id="BAAAOH010000001">
    <property type="protein sequence ID" value="GAA1996804.1"/>
    <property type="molecule type" value="Genomic_DNA"/>
</dbReference>
<feature type="transmembrane region" description="Helical" evidence="5">
    <location>
        <begin position="321"/>
        <end position="339"/>
    </location>
</feature>
<reference evidence="7 8" key="1">
    <citation type="journal article" date="2019" name="Int. J. Syst. Evol. Microbiol.">
        <title>The Global Catalogue of Microorganisms (GCM) 10K type strain sequencing project: providing services to taxonomists for standard genome sequencing and annotation.</title>
        <authorList>
            <consortium name="The Broad Institute Genomics Platform"/>
            <consortium name="The Broad Institute Genome Sequencing Center for Infectious Disease"/>
            <person name="Wu L."/>
            <person name="Ma J."/>
        </authorList>
    </citation>
    <scope>NUCLEOTIDE SEQUENCE [LARGE SCALE GENOMIC DNA]</scope>
    <source>
        <strain evidence="7 8">JCM 14902</strain>
    </source>
</reference>
<comment type="subcellular location">
    <subcellularLocation>
        <location evidence="1">Membrane</location>
        <topology evidence="1">Multi-pass membrane protein</topology>
    </subcellularLocation>
</comment>
<evidence type="ECO:0000256" key="5">
    <source>
        <dbReference type="SAM" id="Phobius"/>
    </source>
</evidence>
<dbReference type="Proteomes" id="UP001500326">
    <property type="component" value="Unassembled WGS sequence"/>
</dbReference>
<gene>
    <name evidence="7" type="ORF">GCM10009777_37250</name>
</gene>
<sequence length="356" mass="36890">MNTMTKVASVRISQSLRAVVRDLTRIGPHNNAHAPAIRLGISTLAPALLLLSLGRDDLIPYALLASTVAVYGRASNRWSRVRMQAQAASAIVLAITLGAIVAGAPSWVLVCGAAMTAGVTTLLSDRLRWAPGGALFPTFSFGVASSISGADIGTIVITAVLAAAFALSMAAVASARNPSGNAHVPASPTPSSRVSITHATVCMVGGLLSGLLAVMLGFPNPYWAVVAAVVPIVGMYSAAQLLRAVHRLVGTAVGLLIALVLSAFSLSPIATLLVIAALLVGTELVIARNYSLAMLFVTPAIIEMSLLGVERYPVAELLQARLWETIMGVCIATLLVGATHRVRHPRGSSDSRRRGS</sequence>
<accession>A0ABN2T2P6</accession>
<dbReference type="InterPro" id="IPR049453">
    <property type="entry name" value="Memb_transporter_dom"/>
</dbReference>
<evidence type="ECO:0000259" key="6">
    <source>
        <dbReference type="Pfam" id="PF13515"/>
    </source>
</evidence>
<feature type="transmembrane region" description="Helical" evidence="5">
    <location>
        <begin position="129"/>
        <end position="147"/>
    </location>
</feature>
<evidence type="ECO:0000256" key="2">
    <source>
        <dbReference type="ARBA" id="ARBA00022692"/>
    </source>
</evidence>
<feature type="transmembrane region" description="Helical" evidence="5">
    <location>
        <begin position="292"/>
        <end position="309"/>
    </location>
</feature>
<protein>
    <submittedName>
        <fullName evidence="7">FUSC family protein</fullName>
    </submittedName>
</protein>
<feature type="transmembrane region" description="Helical" evidence="5">
    <location>
        <begin position="154"/>
        <end position="175"/>
    </location>
</feature>
<evidence type="ECO:0000256" key="3">
    <source>
        <dbReference type="ARBA" id="ARBA00022989"/>
    </source>
</evidence>
<feature type="transmembrane region" description="Helical" evidence="5">
    <location>
        <begin position="222"/>
        <end position="242"/>
    </location>
</feature>
<evidence type="ECO:0000256" key="1">
    <source>
        <dbReference type="ARBA" id="ARBA00004141"/>
    </source>
</evidence>
<feature type="domain" description="Integral membrane bound transporter" evidence="6">
    <location>
        <begin position="209"/>
        <end position="334"/>
    </location>
</feature>
<evidence type="ECO:0000313" key="7">
    <source>
        <dbReference type="EMBL" id="GAA1996804.1"/>
    </source>
</evidence>
<evidence type="ECO:0000313" key="8">
    <source>
        <dbReference type="Proteomes" id="UP001500326"/>
    </source>
</evidence>
<dbReference type="Pfam" id="PF13515">
    <property type="entry name" value="FUSC_2"/>
    <property type="match status" value="1"/>
</dbReference>